<dbReference type="RefSeq" id="WP_025049589.1">
    <property type="nucleotide sequence ID" value="NZ_CANMAK010000005.1"/>
</dbReference>
<keyword evidence="1" id="KW-1133">Transmembrane helix</keyword>
<name>A0A061SWD3_9RHOB</name>
<keyword evidence="1" id="KW-0472">Membrane</keyword>
<comment type="caution">
    <text evidence="2">The sequence shown here is derived from an EMBL/GenBank/DDBJ whole genome shotgun (WGS) entry which is preliminary data.</text>
</comment>
<dbReference type="EMBL" id="QBKU01000006">
    <property type="protein sequence ID" value="PTX73727.1"/>
    <property type="molecule type" value="Genomic_DNA"/>
</dbReference>
<sequence length="93" mass="9834">MKSTTAIIGGAAAAVVIAAGIYMIDIDQTQETRMPDVDVSVNGGQLPEFEAEVGSVSVEQEDVTVDVPDVEVTMEEKRLTVPTLEINPPSDDS</sequence>
<evidence type="ECO:0000313" key="3">
    <source>
        <dbReference type="EMBL" id="PTX73727.1"/>
    </source>
</evidence>
<feature type="transmembrane region" description="Helical" evidence="1">
    <location>
        <begin position="6"/>
        <end position="24"/>
    </location>
</feature>
<evidence type="ECO:0000313" key="2">
    <source>
        <dbReference type="EMBL" id="KAJ04109.1"/>
    </source>
</evidence>
<evidence type="ECO:0000313" key="5">
    <source>
        <dbReference type="Proteomes" id="UP000244092"/>
    </source>
</evidence>
<dbReference type="EMBL" id="JEMU01000003">
    <property type="protein sequence ID" value="KAJ04109.1"/>
    <property type="molecule type" value="Genomic_DNA"/>
</dbReference>
<dbReference type="Proteomes" id="UP000027337">
    <property type="component" value="Unassembled WGS sequence"/>
</dbReference>
<keyword evidence="4" id="KW-1185">Reference proteome</keyword>
<dbReference type="OrthoDB" id="461507at2"/>
<dbReference type="Proteomes" id="UP000244092">
    <property type="component" value="Unassembled WGS sequence"/>
</dbReference>
<evidence type="ECO:0000256" key="1">
    <source>
        <dbReference type="SAM" id="Phobius"/>
    </source>
</evidence>
<reference evidence="2 4" key="1">
    <citation type="journal article" date="2014" name="Genome Announc.">
        <title>Draft Genome Sequences of Two Isolates of the Roseobacter Group, Sulfitobacter sp. Strains 3SOLIMAR09 and 1FIGIMAR09, from Harbors of Mallorca Island (Mediterranean Sea).</title>
        <authorList>
            <person name="Mas-Llado M."/>
            <person name="Pina-Villalonga J.M."/>
            <person name="Brunet-Galmes I."/>
            <person name="Nogales B."/>
            <person name="Bosch R."/>
        </authorList>
    </citation>
    <scope>NUCLEOTIDE SEQUENCE [LARGE SCALE GENOMIC DNA]</scope>
    <source>
        <strain evidence="2 4">1FIGIMAR09</strain>
    </source>
</reference>
<reference evidence="3 5" key="2">
    <citation type="submission" date="2018-04" db="EMBL/GenBank/DDBJ databases">
        <title>Genomic Encyclopedia of Archaeal and Bacterial Type Strains, Phase II (KMG-II): from individual species to whole genera.</title>
        <authorList>
            <person name="Goeker M."/>
        </authorList>
    </citation>
    <scope>NUCLEOTIDE SEQUENCE [LARGE SCALE GENOMIC DNA]</scope>
    <source>
        <strain evidence="3 5">DSM 12244</strain>
    </source>
</reference>
<protein>
    <submittedName>
        <fullName evidence="2">Membrane protein</fullName>
    </submittedName>
</protein>
<dbReference type="AlphaFoldDB" id="A0A061SWD3"/>
<evidence type="ECO:0000313" key="4">
    <source>
        <dbReference type="Proteomes" id="UP000027337"/>
    </source>
</evidence>
<accession>A0A061SWD3</accession>
<proteinExistence type="predicted"/>
<organism evidence="2 4">
    <name type="scientific">Sulfitobacter mediterraneus</name>
    <dbReference type="NCBI Taxonomy" id="83219"/>
    <lineage>
        <taxon>Bacteria</taxon>
        <taxon>Pseudomonadati</taxon>
        <taxon>Pseudomonadota</taxon>
        <taxon>Alphaproteobacteria</taxon>
        <taxon>Rhodobacterales</taxon>
        <taxon>Roseobacteraceae</taxon>
        <taxon>Sulfitobacter</taxon>
    </lineage>
</organism>
<keyword evidence="1" id="KW-0812">Transmembrane</keyword>
<gene>
    <name evidence="3" type="ORF">C8N31_106192</name>
    <name evidence="2" type="ORF">PM02_04575</name>
</gene>
<dbReference type="eggNOG" id="ENOG5033GHK">
    <property type="taxonomic scope" value="Bacteria"/>
</dbReference>